<name>A0AAD7ZNX5_DIPPU</name>
<feature type="non-terminal residue" evidence="4">
    <location>
        <position position="1"/>
    </location>
</feature>
<dbReference type="SFLD" id="SFLDG01153">
    <property type="entry name" value="Main.4:_Theta-like"/>
    <property type="match status" value="2"/>
</dbReference>
<dbReference type="CDD" id="cd03045">
    <property type="entry name" value="GST_N_Delta_Epsilon"/>
    <property type="match status" value="1"/>
</dbReference>
<dbReference type="InterPro" id="IPR036249">
    <property type="entry name" value="Thioredoxin-like_sf"/>
</dbReference>
<dbReference type="GO" id="GO:0006749">
    <property type="term" value="P:glutathione metabolic process"/>
    <property type="evidence" value="ECO:0007669"/>
    <property type="project" value="TreeGrafter"/>
</dbReference>
<dbReference type="Pfam" id="PF13409">
    <property type="entry name" value="GST_N_2"/>
    <property type="match status" value="1"/>
</dbReference>
<dbReference type="InterPro" id="IPR004046">
    <property type="entry name" value="GST_C"/>
</dbReference>
<dbReference type="CDD" id="cd03177">
    <property type="entry name" value="GST_C_Delta_Epsilon"/>
    <property type="match status" value="2"/>
</dbReference>
<feature type="domain" description="GST N-terminal" evidence="2">
    <location>
        <begin position="36"/>
        <end position="118"/>
    </location>
</feature>
<feature type="domain" description="GST N-terminal" evidence="2">
    <location>
        <begin position="245"/>
        <end position="326"/>
    </location>
</feature>
<accession>A0AAD7ZNX5</accession>
<proteinExistence type="predicted"/>
<dbReference type="EMBL" id="JASPKZ010007500">
    <property type="protein sequence ID" value="KAJ9583905.1"/>
    <property type="molecule type" value="Genomic_DNA"/>
</dbReference>
<keyword evidence="5" id="KW-1185">Reference proteome</keyword>
<dbReference type="Pfam" id="PF00043">
    <property type="entry name" value="GST_C"/>
    <property type="match status" value="2"/>
</dbReference>
<dbReference type="SUPFAM" id="SSF47616">
    <property type="entry name" value="GST C-terminal domain-like"/>
    <property type="match status" value="2"/>
</dbReference>
<dbReference type="Gene3D" id="1.20.1050.10">
    <property type="match status" value="2"/>
</dbReference>
<dbReference type="SFLD" id="SFLDG00358">
    <property type="entry name" value="Main_(cytGST)"/>
    <property type="match status" value="2"/>
</dbReference>
<feature type="domain" description="GST C-terminal" evidence="3">
    <location>
        <begin position="332"/>
        <end position="456"/>
    </location>
</feature>
<dbReference type="PROSITE" id="PS50404">
    <property type="entry name" value="GST_NTER"/>
    <property type="match status" value="2"/>
</dbReference>
<reference evidence="4" key="2">
    <citation type="submission" date="2023-05" db="EMBL/GenBank/DDBJ databases">
        <authorList>
            <person name="Fouks B."/>
        </authorList>
    </citation>
    <scope>NUCLEOTIDE SEQUENCE</scope>
    <source>
        <strain evidence="4">Stay&amp;Tobe</strain>
        <tissue evidence="4">Testes</tissue>
    </source>
</reference>
<dbReference type="FunFam" id="3.40.30.10:FF:000034">
    <property type="entry name" value="glutathione S-transferase 1"/>
    <property type="match status" value="1"/>
</dbReference>
<dbReference type="PANTHER" id="PTHR43969">
    <property type="entry name" value="GLUTATHIONE S TRANSFERASE D10, ISOFORM A-RELATED"/>
    <property type="match status" value="1"/>
</dbReference>
<feature type="non-terminal residue" evidence="4">
    <location>
        <position position="457"/>
    </location>
</feature>
<protein>
    <submittedName>
        <fullName evidence="4">Uncharacterized protein</fullName>
    </submittedName>
</protein>
<dbReference type="AlphaFoldDB" id="A0AAD7ZNX5"/>
<dbReference type="PANTHER" id="PTHR43969:SF9">
    <property type="entry name" value="GLUTATHIONE S TRANSFERASE D10, ISOFORM A-RELATED"/>
    <property type="match status" value="1"/>
</dbReference>
<dbReference type="InterPro" id="IPR010987">
    <property type="entry name" value="Glutathione-S-Trfase_C-like"/>
</dbReference>
<dbReference type="SFLD" id="SFLDS00019">
    <property type="entry name" value="Glutathione_Transferase_(cytos"/>
    <property type="match status" value="2"/>
</dbReference>
<dbReference type="InterPro" id="IPR004045">
    <property type="entry name" value="Glutathione_S-Trfase_N"/>
</dbReference>
<dbReference type="GO" id="GO:0004364">
    <property type="term" value="F:glutathione transferase activity"/>
    <property type="evidence" value="ECO:0007669"/>
    <property type="project" value="TreeGrafter"/>
</dbReference>
<comment type="caution">
    <text evidence="4">The sequence shown here is derived from an EMBL/GenBank/DDBJ whole genome shotgun (WGS) entry which is preliminary data.</text>
</comment>
<dbReference type="Pfam" id="PF02798">
    <property type="entry name" value="GST_N"/>
    <property type="match status" value="1"/>
</dbReference>
<dbReference type="InterPro" id="IPR036282">
    <property type="entry name" value="Glutathione-S-Trfase_C_sf"/>
</dbReference>
<evidence type="ECO:0000259" key="2">
    <source>
        <dbReference type="PROSITE" id="PS50404"/>
    </source>
</evidence>
<dbReference type="InterPro" id="IPR040079">
    <property type="entry name" value="Glutathione_S-Trfase"/>
</dbReference>
<gene>
    <name evidence="4" type="ORF">L9F63_021753</name>
</gene>
<dbReference type="Gene3D" id="3.40.30.10">
    <property type="entry name" value="Glutaredoxin"/>
    <property type="match status" value="2"/>
</dbReference>
<dbReference type="FunFam" id="1.20.1050.10:FF:000007">
    <property type="entry name" value="Glutathione S-transferase 1-1"/>
    <property type="match status" value="2"/>
</dbReference>
<dbReference type="SUPFAM" id="SSF52833">
    <property type="entry name" value="Thioredoxin-like"/>
    <property type="match status" value="2"/>
</dbReference>
<reference evidence="4" key="1">
    <citation type="journal article" date="2023" name="IScience">
        <title>Live-bearing cockroach genome reveals convergent evolutionary mechanisms linked to viviparity in insects and beyond.</title>
        <authorList>
            <person name="Fouks B."/>
            <person name="Harrison M.C."/>
            <person name="Mikhailova A.A."/>
            <person name="Marchal E."/>
            <person name="English S."/>
            <person name="Carruthers M."/>
            <person name="Jennings E.C."/>
            <person name="Chiamaka E.L."/>
            <person name="Frigard R.A."/>
            <person name="Pippel M."/>
            <person name="Attardo G.M."/>
            <person name="Benoit J.B."/>
            <person name="Bornberg-Bauer E."/>
            <person name="Tobe S.S."/>
        </authorList>
    </citation>
    <scope>NUCLEOTIDE SEQUENCE</scope>
    <source>
        <strain evidence="4">Stay&amp;Tobe</strain>
    </source>
</reference>
<organism evidence="4 5">
    <name type="scientific">Diploptera punctata</name>
    <name type="common">Pacific beetle cockroach</name>
    <dbReference type="NCBI Taxonomy" id="6984"/>
    <lineage>
        <taxon>Eukaryota</taxon>
        <taxon>Metazoa</taxon>
        <taxon>Ecdysozoa</taxon>
        <taxon>Arthropoda</taxon>
        <taxon>Hexapoda</taxon>
        <taxon>Insecta</taxon>
        <taxon>Pterygota</taxon>
        <taxon>Neoptera</taxon>
        <taxon>Polyneoptera</taxon>
        <taxon>Dictyoptera</taxon>
        <taxon>Blattodea</taxon>
        <taxon>Blaberoidea</taxon>
        <taxon>Blaberidae</taxon>
        <taxon>Diplopterinae</taxon>
        <taxon>Diploptera</taxon>
    </lineage>
</organism>
<evidence type="ECO:0000313" key="5">
    <source>
        <dbReference type="Proteomes" id="UP001233999"/>
    </source>
</evidence>
<evidence type="ECO:0000256" key="1">
    <source>
        <dbReference type="ARBA" id="ARBA00011738"/>
    </source>
</evidence>
<dbReference type="PROSITE" id="PS50405">
    <property type="entry name" value="GST_CTER"/>
    <property type="match status" value="2"/>
</dbReference>
<evidence type="ECO:0000313" key="4">
    <source>
        <dbReference type="EMBL" id="KAJ9583905.1"/>
    </source>
</evidence>
<evidence type="ECO:0000259" key="3">
    <source>
        <dbReference type="PROSITE" id="PS50405"/>
    </source>
</evidence>
<comment type="subunit">
    <text evidence="1">Homodimer.</text>
</comment>
<feature type="domain" description="GST C-terminal" evidence="3">
    <location>
        <begin position="124"/>
        <end position="242"/>
    </location>
</feature>
<dbReference type="Proteomes" id="UP001233999">
    <property type="component" value="Unassembled WGS sequence"/>
</dbReference>
<sequence>ATLHIEVLVCRLRSCSLHKNTLLNNEFVVTKISLKMAIDLYYSTISPFCRSVILLAKTLGIQLNLKKVNMMNNETKTPEYLKVIVFQSLSQLTDDNGFVLWESRAILAYLVNKYGKDDSLYPKDPQKRAIVDQRLYFDLGTLYPVLRAYFTAKRTGTPVSAEDSAKVDEAYQLLDKFLEGQDWVAGNNITIADYALSVDAASATLLQYDISKYKNVTNWLARIKKTIPDYVQVQEEEQSNYTNKMTIDFYYSVTSPFCRSIILLAKTLGIQLNFKKVNAMNNETKTPEYLKMNPQHCIPTVVDNGFVLWESSTLLTYLVNKYGKDDSLYPQDPQKRATVDQRLYFDMGTLFPGLRGIFAAKRTGNPISAEDSTKVEEAYQLLDKFLEGQDWVAGNNITIADYALSISAGFASVLQYDISKYKNVTNWLARVKKTIPDFVQVQEEGLGITYEIVQHYI</sequence>